<reference evidence="1 2" key="1">
    <citation type="submission" date="2019-08" db="EMBL/GenBank/DDBJ databases">
        <title>Complete genome sequence of Candidatus Uab amorphum.</title>
        <authorList>
            <person name="Shiratori T."/>
            <person name="Suzuki S."/>
            <person name="Kakizawa Y."/>
            <person name="Ishida K."/>
        </authorList>
    </citation>
    <scope>NUCLEOTIDE SEQUENCE [LARGE SCALE GENOMIC DNA]</scope>
    <source>
        <strain evidence="1 2">SRT547</strain>
    </source>
</reference>
<proteinExistence type="predicted"/>
<gene>
    <name evidence="1" type="ORF">UABAM_02924</name>
</gene>
<evidence type="ECO:0000313" key="1">
    <source>
        <dbReference type="EMBL" id="BBM84563.1"/>
    </source>
</evidence>
<dbReference type="RefSeq" id="WP_151968708.1">
    <property type="nucleotide sequence ID" value="NZ_AP019860.1"/>
</dbReference>
<accession>A0A5S9IMD6</accession>
<organism evidence="1 2">
    <name type="scientific">Uabimicrobium amorphum</name>
    <dbReference type="NCBI Taxonomy" id="2596890"/>
    <lineage>
        <taxon>Bacteria</taxon>
        <taxon>Pseudomonadati</taxon>
        <taxon>Planctomycetota</taxon>
        <taxon>Candidatus Uabimicrobiia</taxon>
        <taxon>Candidatus Uabimicrobiales</taxon>
        <taxon>Candidatus Uabimicrobiaceae</taxon>
        <taxon>Candidatus Uabimicrobium</taxon>
    </lineage>
</organism>
<dbReference type="OrthoDB" id="7708173at2"/>
<evidence type="ECO:0008006" key="3">
    <source>
        <dbReference type="Google" id="ProtNLM"/>
    </source>
</evidence>
<dbReference type="KEGG" id="uam:UABAM_02924"/>
<dbReference type="Proteomes" id="UP000326354">
    <property type="component" value="Chromosome"/>
</dbReference>
<evidence type="ECO:0000313" key="2">
    <source>
        <dbReference type="Proteomes" id="UP000326354"/>
    </source>
</evidence>
<keyword evidence="2" id="KW-1185">Reference proteome</keyword>
<dbReference type="EMBL" id="AP019860">
    <property type="protein sequence ID" value="BBM84563.1"/>
    <property type="molecule type" value="Genomic_DNA"/>
</dbReference>
<sequence length="102" mass="11625">MSGIVVRYEYSGDYDSWLEAINVFIDNINNDDKLKGNFSYRVTSAIEGNTKIHIARWKDQETLSYLQSQSFFKDFAVKIKEFGGDTLQATKVKTACETLPLS</sequence>
<dbReference type="AlphaFoldDB" id="A0A5S9IMD6"/>
<name>A0A5S9IMD6_UABAM</name>
<protein>
    <recommendedName>
        <fullName evidence="3">ABM domain-containing protein</fullName>
    </recommendedName>
</protein>